<evidence type="ECO:0000256" key="3">
    <source>
        <dbReference type="ARBA" id="ARBA00022771"/>
    </source>
</evidence>
<keyword evidence="6" id="KW-0238">DNA-binding</keyword>
<dbReference type="SUPFAM" id="SSF53098">
    <property type="entry name" value="Ribonuclease H-like"/>
    <property type="match status" value="1"/>
</dbReference>
<dbReference type="PANTHER" id="PTHR46481">
    <property type="entry name" value="ZINC FINGER BED DOMAIN-CONTAINING PROTEIN 4"/>
    <property type="match status" value="1"/>
</dbReference>
<dbReference type="SUPFAM" id="SSF57667">
    <property type="entry name" value="beta-beta-alpha zinc fingers"/>
    <property type="match status" value="1"/>
</dbReference>
<comment type="subcellular location">
    <subcellularLocation>
        <location evidence="1">Nucleus</location>
    </subcellularLocation>
</comment>
<dbReference type="GO" id="GO:0046983">
    <property type="term" value="F:protein dimerization activity"/>
    <property type="evidence" value="ECO:0007669"/>
    <property type="project" value="InterPro"/>
</dbReference>
<dbReference type="PROSITE" id="PS50808">
    <property type="entry name" value="ZF_BED"/>
    <property type="match status" value="1"/>
</dbReference>
<dbReference type="InterPro" id="IPR003656">
    <property type="entry name" value="Znf_BED"/>
</dbReference>
<evidence type="ECO:0000256" key="7">
    <source>
        <dbReference type="ARBA" id="ARBA00023163"/>
    </source>
</evidence>
<dbReference type="GO" id="GO:0008270">
    <property type="term" value="F:zinc ion binding"/>
    <property type="evidence" value="ECO:0007669"/>
    <property type="project" value="UniProtKB-KW"/>
</dbReference>
<dbReference type="EnsemblMetazoa" id="Aqu2.1.31866_001">
    <property type="protein sequence ID" value="Aqu2.1.31866_001"/>
    <property type="gene ID" value="Aqu2.1.31866"/>
</dbReference>
<dbReference type="OrthoDB" id="1607513at2759"/>
<keyword evidence="2" id="KW-0479">Metal-binding</keyword>
<proteinExistence type="predicted"/>
<keyword evidence="4" id="KW-0862">Zinc</keyword>
<evidence type="ECO:0000256" key="10">
    <source>
        <dbReference type="SAM" id="MobiDB-lite"/>
    </source>
</evidence>
<reference evidence="12" key="1">
    <citation type="submission" date="2017-05" db="UniProtKB">
        <authorList>
            <consortium name="EnsemblMetazoa"/>
        </authorList>
    </citation>
    <scope>IDENTIFICATION</scope>
</reference>
<dbReference type="SMART" id="SM00614">
    <property type="entry name" value="ZnF_BED"/>
    <property type="match status" value="1"/>
</dbReference>
<name>A0A1X7UW18_AMPQE</name>
<keyword evidence="3 9" id="KW-0863">Zinc-finger</keyword>
<evidence type="ECO:0000256" key="1">
    <source>
        <dbReference type="ARBA" id="ARBA00004123"/>
    </source>
</evidence>
<feature type="region of interest" description="Disordered" evidence="10">
    <location>
        <begin position="1"/>
        <end position="40"/>
    </location>
</feature>
<dbReference type="InterPro" id="IPR036236">
    <property type="entry name" value="Znf_C2H2_sf"/>
</dbReference>
<feature type="compositionally biased region" description="Acidic residues" evidence="10">
    <location>
        <begin position="1"/>
        <end position="11"/>
    </location>
</feature>
<dbReference type="Pfam" id="PF05699">
    <property type="entry name" value="Dimer_Tnp_hAT"/>
    <property type="match status" value="1"/>
</dbReference>
<organism evidence="12">
    <name type="scientific">Amphimedon queenslandica</name>
    <name type="common">Sponge</name>
    <dbReference type="NCBI Taxonomy" id="400682"/>
    <lineage>
        <taxon>Eukaryota</taxon>
        <taxon>Metazoa</taxon>
        <taxon>Porifera</taxon>
        <taxon>Demospongiae</taxon>
        <taxon>Heteroscleromorpha</taxon>
        <taxon>Haplosclerida</taxon>
        <taxon>Niphatidae</taxon>
        <taxon>Amphimedon</taxon>
    </lineage>
</organism>
<dbReference type="InterPro" id="IPR052035">
    <property type="entry name" value="ZnF_BED_domain_contain"/>
</dbReference>
<sequence>MADTDTQSDTDDLFHGGDSDVGDSASQRSTSTSPETNRKKSDVWKYFQKAGPKRVSCQLCSKQMAYHGGTTNLRDHLIRIHPKDYNLQHSSATSTSTTLDGFLSKSKCPPSRSRHITELITDMVARDLRPAAIVKGEGFCALLNYIEPGYKIPSDTHIASVIRQKHEVGKRAMMQRLKNENAFTAFTSDIWTSCANDAYISLTAHFIDSDWQLVSCVLGSSPFPGHHTGSHIYEKLKDITHAFGFQQHSQLVALVHDAASNMVLSGEILEERLECASVCCAAHRLQLCIEDGLSVSAISRAVGAAKKLVTHFRHSALASDALKKKQLDMGKPVMKLQQDCPTRWNSTFYMIRSLLENRWPVTAVLSDETITKRQYQNRWPVTAVLSDETITKRQYRYLDLTSENWLLLEDLFKVLEPLEIATVVFSSESHISLSVVLPVVYSIISQLSSSDNTTESIAIRVFKEKVVAGMKTRWKLDEIDANLLLATATALDPRFKHLKFLTEVEQSKVKEYIIERAKYIQLHCATPEAVPCNEIPPQKKSKSALDILLGEEASELEINHSNNIETDLSLFYTEKVISRDSDPILWWQQNHTRFPILSQVAKYVLCVPATSTSSERLFSTAGLTVSKLRSCLKPDNVDALTFLHANYHYLKNNIRSLIKENLRFASLLYIPSYTDIVLLDIERFTDCLDKVFDCGHSPLDKASSYGFITEGAIDKLAKDEELDPKMFKTLLKSFYFAVPVRTSKVKSNNIFFIEADRSFYIPSMRPTKATNGPKFHSLYLQYISCVSGNTVLLVHHFLKYSNCFLVPYLHINASIIRIHHSKEKHIDVTIIDHKDVVELRLEHGRSTA</sequence>
<protein>
    <recommendedName>
        <fullName evidence="11">BED-type domain-containing protein</fullName>
    </recommendedName>
</protein>
<dbReference type="GO" id="GO:0003677">
    <property type="term" value="F:DNA binding"/>
    <property type="evidence" value="ECO:0007669"/>
    <property type="project" value="UniProtKB-KW"/>
</dbReference>
<feature type="domain" description="BED-type" evidence="11">
    <location>
        <begin position="38"/>
        <end position="88"/>
    </location>
</feature>
<dbReference type="GO" id="GO:0009791">
    <property type="term" value="P:post-embryonic development"/>
    <property type="evidence" value="ECO:0007669"/>
    <property type="project" value="UniProtKB-ARBA"/>
</dbReference>
<dbReference type="Pfam" id="PF02892">
    <property type="entry name" value="zf-BED"/>
    <property type="match status" value="1"/>
</dbReference>
<dbReference type="PANTHER" id="PTHR46481:SF10">
    <property type="entry name" value="ZINC FINGER BED DOMAIN-CONTAINING PROTEIN 39"/>
    <property type="match status" value="1"/>
</dbReference>
<evidence type="ECO:0000256" key="9">
    <source>
        <dbReference type="PROSITE-ProRule" id="PRU00027"/>
    </source>
</evidence>
<keyword evidence="5" id="KW-0805">Transcription regulation</keyword>
<dbReference type="InterPro" id="IPR008906">
    <property type="entry name" value="HATC_C_dom"/>
</dbReference>
<evidence type="ECO:0000256" key="5">
    <source>
        <dbReference type="ARBA" id="ARBA00023015"/>
    </source>
</evidence>
<evidence type="ECO:0000256" key="6">
    <source>
        <dbReference type="ARBA" id="ARBA00023125"/>
    </source>
</evidence>
<evidence type="ECO:0000256" key="8">
    <source>
        <dbReference type="ARBA" id="ARBA00023242"/>
    </source>
</evidence>
<dbReference type="GO" id="GO:0005634">
    <property type="term" value="C:nucleus"/>
    <property type="evidence" value="ECO:0007669"/>
    <property type="project" value="UniProtKB-SubCell"/>
</dbReference>
<dbReference type="SUPFAM" id="SSF140996">
    <property type="entry name" value="Hermes dimerisation domain"/>
    <property type="match status" value="1"/>
</dbReference>
<evidence type="ECO:0000259" key="11">
    <source>
        <dbReference type="PROSITE" id="PS50808"/>
    </source>
</evidence>
<feature type="compositionally biased region" description="Polar residues" evidence="10">
    <location>
        <begin position="24"/>
        <end position="35"/>
    </location>
</feature>
<dbReference type="eggNOG" id="KOG1121">
    <property type="taxonomic scope" value="Eukaryota"/>
</dbReference>
<keyword evidence="7" id="KW-0804">Transcription</keyword>
<evidence type="ECO:0000256" key="2">
    <source>
        <dbReference type="ARBA" id="ARBA00022723"/>
    </source>
</evidence>
<dbReference type="AlphaFoldDB" id="A0A1X7UW18"/>
<dbReference type="InParanoid" id="A0A1X7UW18"/>
<evidence type="ECO:0000256" key="4">
    <source>
        <dbReference type="ARBA" id="ARBA00022833"/>
    </source>
</evidence>
<accession>A0A1X7UW18</accession>
<evidence type="ECO:0000313" key="12">
    <source>
        <dbReference type="EnsemblMetazoa" id="Aqu2.1.31866_001"/>
    </source>
</evidence>
<keyword evidence="8" id="KW-0539">Nucleus</keyword>
<dbReference type="InterPro" id="IPR012337">
    <property type="entry name" value="RNaseH-like_sf"/>
</dbReference>